<sequence length="113" mass="12278">MNTDKIYAEQLANEYAPKDTSKVVALRKLDAKAKLPATVFTYTFGIITATVAGVGIFLSMKVVGSGSTTMFVLGVIGLLGMGVNYPIYKKMLAQGKQKYAFEIMELAKEISEK</sequence>
<evidence type="ECO:0000256" key="1">
    <source>
        <dbReference type="SAM" id="Phobius"/>
    </source>
</evidence>
<proteinExistence type="predicted"/>
<name>A0A3P3QWP4_9FIRM</name>
<dbReference type="Proteomes" id="UP000272490">
    <property type="component" value="Unassembled WGS sequence"/>
</dbReference>
<evidence type="ECO:0000313" key="3">
    <source>
        <dbReference type="Proteomes" id="UP000272490"/>
    </source>
</evidence>
<evidence type="ECO:0000313" key="2">
    <source>
        <dbReference type="EMBL" id="RRJ25138.1"/>
    </source>
</evidence>
<keyword evidence="1" id="KW-0812">Transmembrane</keyword>
<keyword evidence="3" id="KW-1185">Reference proteome</keyword>
<dbReference type="AlphaFoldDB" id="A0A3P3QWP4"/>
<feature type="transmembrane region" description="Helical" evidence="1">
    <location>
        <begin position="37"/>
        <end position="58"/>
    </location>
</feature>
<feature type="transmembrane region" description="Helical" evidence="1">
    <location>
        <begin position="70"/>
        <end position="88"/>
    </location>
</feature>
<gene>
    <name evidence="2" type="ORF">EHV10_09540</name>
</gene>
<keyword evidence="1" id="KW-0472">Membrane</keyword>
<accession>A0A3P3QWP4</accession>
<dbReference type="OrthoDB" id="1956879at2"/>
<protein>
    <submittedName>
        <fullName evidence="2">Dihydropteridine reductase</fullName>
    </submittedName>
</protein>
<organism evidence="2 3">
    <name type="scientific">Lachnoanaerobaculum gingivalis</name>
    <dbReference type="NCBI Taxonomy" id="2490855"/>
    <lineage>
        <taxon>Bacteria</taxon>
        <taxon>Bacillati</taxon>
        <taxon>Bacillota</taxon>
        <taxon>Clostridia</taxon>
        <taxon>Lachnospirales</taxon>
        <taxon>Lachnospiraceae</taxon>
        <taxon>Lachnoanaerobaculum</taxon>
    </lineage>
</organism>
<dbReference type="EMBL" id="RRCO01000004">
    <property type="protein sequence ID" value="RRJ25138.1"/>
    <property type="molecule type" value="Genomic_DNA"/>
</dbReference>
<reference evidence="2 3" key="1">
    <citation type="submission" date="2018-11" db="EMBL/GenBank/DDBJ databases">
        <title>Genome sequencing of Lachnoanaerobaculum sp. KCOM 2030 (= ChDC B114).</title>
        <authorList>
            <person name="Kook J.-K."/>
            <person name="Park S.-N."/>
            <person name="Lim Y.K."/>
        </authorList>
    </citation>
    <scope>NUCLEOTIDE SEQUENCE [LARGE SCALE GENOMIC DNA]</scope>
    <source>
        <strain evidence="2 3">KCOM 2030</strain>
    </source>
</reference>
<comment type="caution">
    <text evidence="2">The sequence shown here is derived from an EMBL/GenBank/DDBJ whole genome shotgun (WGS) entry which is preliminary data.</text>
</comment>
<keyword evidence="1" id="KW-1133">Transmembrane helix</keyword>
<dbReference type="RefSeq" id="WP_128674450.1">
    <property type="nucleotide sequence ID" value="NZ_CP124777.1"/>
</dbReference>